<comment type="caution">
    <text evidence="2">The sequence shown here is derived from an EMBL/GenBank/DDBJ whole genome shotgun (WGS) entry which is preliminary data.</text>
</comment>
<dbReference type="PANTHER" id="PTHR33914">
    <property type="entry name" value="18S PRE-RIBOSOMAL ASSEMBLY PROTEIN GAR2-LIKE PROTEIN"/>
    <property type="match status" value="1"/>
</dbReference>
<keyword evidence="3" id="KW-1185">Reference proteome</keyword>
<name>A0A7J6VKD9_THATH</name>
<evidence type="ECO:0000256" key="1">
    <source>
        <dbReference type="SAM" id="MobiDB-lite"/>
    </source>
</evidence>
<dbReference type="Proteomes" id="UP000554482">
    <property type="component" value="Unassembled WGS sequence"/>
</dbReference>
<evidence type="ECO:0000313" key="2">
    <source>
        <dbReference type="EMBL" id="KAF5184802.1"/>
    </source>
</evidence>
<organism evidence="2 3">
    <name type="scientific">Thalictrum thalictroides</name>
    <name type="common">Rue-anemone</name>
    <name type="synonym">Anemone thalictroides</name>
    <dbReference type="NCBI Taxonomy" id="46969"/>
    <lineage>
        <taxon>Eukaryota</taxon>
        <taxon>Viridiplantae</taxon>
        <taxon>Streptophyta</taxon>
        <taxon>Embryophyta</taxon>
        <taxon>Tracheophyta</taxon>
        <taxon>Spermatophyta</taxon>
        <taxon>Magnoliopsida</taxon>
        <taxon>Ranunculales</taxon>
        <taxon>Ranunculaceae</taxon>
        <taxon>Thalictroideae</taxon>
        <taxon>Thalictrum</taxon>
    </lineage>
</organism>
<dbReference type="OrthoDB" id="1911716at2759"/>
<proteinExistence type="predicted"/>
<feature type="compositionally biased region" description="Polar residues" evidence="1">
    <location>
        <begin position="18"/>
        <end position="28"/>
    </location>
</feature>
<dbReference type="InterPro" id="IPR040378">
    <property type="entry name" value="BASL"/>
</dbReference>
<gene>
    <name evidence="2" type="ORF">FRX31_025615</name>
</gene>
<reference evidence="2 3" key="1">
    <citation type="submission" date="2020-06" db="EMBL/GenBank/DDBJ databases">
        <title>Transcriptomic and genomic resources for Thalictrum thalictroides and T. hernandezii: Facilitating candidate gene discovery in an emerging model plant lineage.</title>
        <authorList>
            <person name="Arias T."/>
            <person name="Riano-Pachon D.M."/>
            <person name="Di Stilio V.S."/>
        </authorList>
    </citation>
    <scope>NUCLEOTIDE SEQUENCE [LARGE SCALE GENOMIC DNA]</scope>
    <source>
        <strain evidence="3">cv. WT478/WT964</strain>
        <tissue evidence="2">Leaves</tissue>
    </source>
</reference>
<evidence type="ECO:0000313" key="3">
    <source>
        <dbReference type="Proteomes" id="UP000554482"/>
    </source>
</evidence>
<dbReference type="GO" id="GO:0009786">
    <property type="term" value="P:regulation of asymmetric cell division"/>
    <property type="evidence" value="ECO:0007669"/>
    <property type="project" value="InterPro"/>
</dbReference>
<sequence length="182" mass="20674">MSNRRTFSLGRVIDYTPSDGQTDSPRVSSTEGGYIVFTFNDHGAYHIMKDQKSERSRYFERVRAQITRKLNYEDVLTNFNVDEVESLNCSNKDGVAFKASTQGESDVYNEKGEDEESIYFEACTSDPPISHESSASDDSTGSFAFPVLSRVWSGSPIKMPRTKVKHSKKHKDWRVVLLCCKF</sequence>
<dbReference type="AlphaFoldDB" id="A0A7J6VKD9"/>
<protein>
    <submittedName>
        <fullName evidence="2">Uncharacterized protein</fullName>
    </submittedName>
</protein>
<accession>A0A7J6VKD9</accession>
<dbReference type="EMBL" id="JABWDY010031576">
    <property type="protein sequence ID" value="KAF5184802.1"/>
    <property type="molecule type" value="Genomic_DNA"/>
</dbReference>
<feature type="region of interest" description="Disordered" evidence="1">
    <location>
        <begin position="1"/>
        <end position="28"/>
    </location>
</feature>
<dbReference type="PANTHER" id="PTHR33914:SF3">
    <property type="entry name" value="PROTEIN BREAKING OF ASYMMETRY IN THE STOMATAL LINEAGE"/>
    <property type="match status" value="1"/>
</dbReference>